<evidence type="ECO:0000313" key="3">
    <source>
        <dbReference type="EMBL" id="SEF73132.1"/>
    </source>
</evidence>
<reference evidence="3 4" key="1">
    <citation type="submission" date="2016-10" db="EMBL/GenBank/DDBJ databases">
        <authorList>
            <person name="de Groot N.N."/>
        </authorList>
    </citation>
    <scope>NUCLEOTIDE SEQUENCE [LARGE SCALE GENOMIC DNA]</scope>
    <source>
        <strain evidence="3 4">CGMCC 1.10331</strain>
    </source>
</reference>
<evidence type="ECO:0000313" key="5">
    <source>
        <dbReference type="Proteomes" id="UP000296733"/>
    </source>
</evidence>
<evidence type="ECO:0000313" key="2">
    <source>
        <dbReference type="EMBL" id="QCC47066.1"/>
    </source>
</evidence>
<proteinExistence type="predicted"/>
<dbReference type="EMBL" id="FNVN01000001">
    <property type="protein sequence ID" value="SEF73132.1"/>
    <property type="molecule type" value="Genomic_DNA"/>
</dbReference>
<dbReference type="InterPro" id="IPR043858">
    <property type="entry name" value="DUF5820"/>
</dbReference>
<keyword evidence="4" id="KW-1185">Reference proteome</keyword>
<evidence type="ECO:0000313" key="4">
    <source>
        <dbReference type="Proteomes" id="UP000236740"/>
    </source>
</evidence>
<evidence type="ECO:0000256" key="1">
    <source>
        <dbReference type="SAM" id="MobiDB-lite"/>
    </source>
</evidence>
<reference evidence="2 5" key="2">
    <citation type="journal article" date="2019" name="Nat. Commun.">
        <title>A new type of DNA phosphorothioation-based antiviral system in archaea.</title>
        <authorList>
            <person name="Xiong L."/>
            <person name="Liu S."/>
            <person name="Chen S."/>
            <person name="Xiao Y."/>
            <person name="Zhu B."/>
            <person name="Gao Y."/>
            <person name="Zhang Y."/>
            <person name="Chen B."/>
            <person name="Luo J."/>
            <person name="Deng Z."/>
            <person name="Chen X."/>
            <person name="Wang L."/>
            <person name="Chen S."/>
        </authorList>
    </citation>
    <scope>NUCLEOTIDE SEQUENCE [LARGE SCALE GENOMIC DNA]</scope>
    <source>
        <strain evidence="2 5">CGMCC 1.10331</strain>
    </source>
</reference>
<accession>A0A1H5UDH4</accession>
<dbReference type="KEGG" id="hlm:DV707_04930"/>
<organism evidence="3 4">
    <name type="scientific">Halobellus limi</name>
    <dbReference type="NCBI Taxonomy" id="699433"/>
    <lineage>
        <taxon>Archaea</taxon>
        <taxon>Methanobacteriati</taxon>
        <taxon>Methanobacteriota</taxon>
        <taxon>Stenosarchaea group</taxon>
        <taxon>Halobacteria</taxon>
        <taxon>Halobacteriales</taxon>
        <taxon>Haloferacaceae</taxon>
        <taxon>Halobellus</taxon>
    </lineage>
</organism>
<dbReference type="Proteomes" id="UP000296733">
    <property type="component" value="Chromosome"/>
</dbReference>
<dbReference type="EMBL" id="CP031311">
    <property type="protein sequence ID" value="QCC47066.1"/>
    <property type="molecule type" value="Genomic_DNA"/>
</dbReference>
<dbReference type="OrthoDB" id="202378at2157"/>
<feature type="region of interest" description="Disordered" evidence="1">
    <location>
        <begin position="1"/>
        <end position="28"/>
    </location>
</feature>
<dbReference type="GeneID" id="39857407"/>
<name>A0A1H5UDH4_9EURY</name>
<protein>
    <submittedName>
        <fullName evidence="3">Uncharacterized protein</fullName>
    </submittedName>
</protein>
<dbReference type="Proteomes" id="UP000236740">
    <property type="component" value="Unassembled WGS sequence"/>
</dbReference>
<dbReference type="AlphaFoldDB" id="A0A1H5UDH4"/>
<dbReference type="Pfam" id="PF19137">
    <property type="entry name" value="DUF5820"/>
    <property type="match status" value="1"/>
</dbReference>
<gene>
    <name evidence="2" type="ORF">DV707_04930</name>
    <name evidence="3" type="ORF">SAMN04488133_0565</name>
</gene>
<dbReference type="RefSeq" id="WP_103990332.1">
    <property type="nucleotide sequence ID" value="NZ_CP031311.1"/>
</dbReference>
<sequence length="142" mass="15497">MSDDDPDGAVGGDPSEDEPPAGWTLWNDEPHGRRILVYRPDAFNEANDLPAECIPTILVSNRSRARRPGASQIATDTWHVALTLEPEVEAVVESYESREAAVAGANDLAGRFADGEVDYRAAYQIPREAYLDRLDDVVGDGE</sequence>